<feature type="non-terminal residue" evidence="2">
    <location>
        <position position="111"/>
    </location>
</feature>
<evidence type="ECO:0000313" key="3">
    <source>
        <dbReference type="Proteomes" id="UP000305874"/>
    </source>
</evidence>
<organism evidence="2 3">
    <name type="scientific">Pseudoalteromonas ruthenica</name>
    <dbReference type="NCBI Taxonomy" id="151081"/>
    <lineage>
        <taxon>Bacteria</taxon>
        <taxon>Pseudomonadati</taxon>
        <taxon>Pseudomonadota</taxon>
        <taxon>Gammaproteobacteria</taxon>
        <taxon>Alteromonadales</taxon>
        <taxon>Pseudoalteromonadaceae</taxon>
        <taxon>Pseudoalteromonas</taxon>
    </lineage>
</organism>
<feature type="transmembrane region" description="Helical" evidence="1">
    <location>
        <begin position="60"/>
        <end position="81"/>
    </location>
</feature>
<reference evidence="3" key="2">
    <citation type="submission" date="2019-06" db="EMBL/GenBank/DDBJ databases">
        <title>Co-occurence of chitin degradation, pigmentation and bioactivity in marine Pseudoalteromonas.</title>
        <authorList>
            <person name="Sonnenschein E.C."/>
            <person name="Bech P.K."/>
        </authorList>
    </citation>
    <scope>NUCLEOTIDE SEQUENCE [LARGE SCALE GENOMIC DNA]</scope>
    <source>
        <strain evidence="3">S2897</strain>
    </source>
</reference>
<feature type="transmembrane region" description="Helical" evidence="1">
    <location>
        <begin position="36"/>
        <end position="53"/>
    </location>
</feature>
<feature type="transmembrane region" description="Helical" evidence="1">
    <location>
        <begin position="12"/>
        <end position="30"/>
    </location>
</feature>
<keyword evidence="1" id="KW-1133">Transmembrane helix</keyword>
<comment type="caution">
    <text evidence="2">The sequence shown here is derived from an EMBL/GenBank/DDBJ whole genome shotgun (WGS) entry which is preliminary data.</text>
</comment>
<evidence type="ECO:0000256" key="1">
    <source>
        <dbReference type="SAM" id="Phobius"/>
    </source>
</evidence>
<dbReference type="EMBL" id="PNCG01000983">
    <property type="protein sequence ID" value="TMP68798.1"/>
    <property type="molecule type" value="Genomic_DNA"/>
</dbReference>
<keyword evidence="1" id="KW-0472">Membrane</keyword>
<evidence type="ECO:0000313" key="2">
    <source>
        <dbReference type="EMBL" id="TMP68798.1"/>
    </source>
</evidence>
<dbReference type="AlphaFoldDB" id="A0A5S3YAN8"/>
<proteinExistence type="predicted"/>
<reference evidence="2 3" key="1">
    <citation type="submission" date="2017-12" db="EMBL/GenBank/DDBJ databases">
        <authorList>
            <person name="Paulsen S."/>
            <person name="Gram L.K."/>
        </authorList>
    </citation>
    <scope>NUCLEOTIDE SEQUENCE [LARGE SCALE GENOMIC DNA]</scope>
    <source>
        <strain evidence="2 3">S2897</strain>
    </source>
</reference>
<sequence>MGSLAVIVLTKAANLRILHALTACISLAILALNLEWLQYFLGLSLLGHILFSLRHNDDSYLFLACFASVIFIVLLGGQILWSWPGVLTVSVVTILYLGQLLALNHIPETVP</sequence>
<dbReference type="Proteomes" id="UP000305874">
    <property type="component" value="Unassembled WGS sequence"/>
</dbReference>
<gene>
    <name evidence="2" type="ORF">CWC05_23450</name>
</gene>
<keyword evidence="1" id="KW-0812">Transmembrane</keyword>
<name>A0A5S3YAN8_9GAMM</name>
<protein>
    <submittedName>
        <fullName evidence="2">GGDEF domain-containing protein</fullName>
    </submittedName>
</protein>
<accession>A0A5S3YAN8</accession>
<feature type="transmembrane region" description="Helical" evidence="1">
    <location>
        <begin position="87"/>
        <end position="106"/>
    </location>
</feature>